<sequence length="407" mass="45501">MLKTENLTVGYANSEVLTDVNLNVHKNEILCIIGPNGAGKSTLLKTIATYLTPKKGAVYINSSKIHNLKPSQLAKEMAVVLTDRINPANMTGYDVISIGRHPYTGLLGRLSKKDKEIIMHSAKLVNATKLLEKNFFEMSDGERQKIMIARALAQEPEILILDEPTSFLDANHKIELTLLLRKLSKKNIAIIVTLHDIELALRIADKMALVKDNKILAYGFPEDIMTTETVNYLYGLTEANYNEQIGYFELKNNYNQELTSEINLEVNSEVNSDLGLNKTGSEFDTNDLLLPKKVFITCGGGTGAKALRYFKKNGYDITVGILHENDIDYAISKTMEVNIISEKSFSNISGETFENAKKQLLNCDMFVYSNFPVGEINQKNNELVEFAKSQDIKIIKFDGSIDSLQNL</sequence>
<dbReference type="PROSITE" id="PS50893">
    <property type="entry name" value="ABC_TRANSPORTER_2"/>
    <property type="match status" value="1"/>
</dbReference>
<keyword evidence="2" id="KW-0547">Nucleotide-binding</keyword>
<dbReference type="PANTHER" id="PTHR42734:SF21">
    <property type="entry name" value="IRON ABC TRANSPORTER, ATP-BINDING PROTEIN"/>
    <property type="match status" value="1"/>
</dbReference>
<dbReference type="AlphaFoldDB" id="A0A8J7RGB9"/>
<keyword evidence="3 5" id="KW-0067">ATP-binding</keyword>
<reference evidence="5" key="1">
    <citation type="submission" date="2021-03" db="EMBL/GenBank/DDBJ databases">
        <title>Genomic Encyclopedia of Type Strains, Phase IV (KMG-V): Genome sequencing to study the core and pangenomes of soil and plant-associated prokaryotes.</title>
        <authorList>
            <person name="Whitman W."/>
        </authorList>
    </citation>
    <scope>NUCLEOTIDE SEQUENCE</scope>
    <source>
        <strain evidence="5">C4</strain>
    </source>
</reference>
<dbReference type="GO" id="GO:0016887">
    <property type="term" value="F:ATP hydrolysis activity"/>
    <property type="evidence" value="ECO:0007669"/>
    <property type="project" value="InterPro"/>
</dbReference>
<dbReference type="GO" id="GO:0005524">
    <property type="term" value="F:ATP binding"/>
    <property type="evidence" value="ECO:0007669"/>
    <property type="project" value="UniProtKB-KW"/>
</dbReference>
<comment type="caution">
    <text evidence="5">The sequence shown here is derived from an EMBL/GenBank/DDBJ whole genome shotgun (WGS) entry which is preliminary data.</text>
</comment>
<keyword evidence="1" id="KW-0813">Transport</keyword>
<dbReference type="InterPro" id="IPR003593">
    <property type="entry name" value="AAA+_ATPase"/>
</dbReference>
<organism evidence="5 6">
    <name type="scientific">Methanococcus voltae</name>
    <dbReference type="NCBI Taxonomy" id="2188"/>
    <lineage>
        <taxon>Archaea</taxon>
        <taxon>Methanobacteriati</taxon>
        <taxon>Methanobacteriota</taxon>
        <taxon>Methanomada group</taxon>
        <taxon>Methanococci</taxon>
        <taxon>Methanococcales</taxon>
        <taxon>Methanococcaceae</taxon>
        <taxon>Methanococcus</taxon>
    </lineage>
</organism>
<dbReference type="RefSeq" id="WP_209590778.1">
    <property type="nucleotide sequence ID" value="NZ_JAGGMU010000001.1"/>
</dbReference>
<protein>
    <submittedName>
        <fullName evidence="5">Iron complex transport system ATP-binding protein</fullName>
    </submittedName>
</protein>
<dbReference type="Pfam" id="PF00005">
    <property type="entry name" value="ABC_tran"/>
    <property type="match status" value="1"/>
</dbReference>
<feature type="domain" description="ABC transporter" evidence="4">
    <location>
        <begin position="2"/>
        <end position="237"/>
    </location>
</feature>
<dbReference type="SMART" id="SM00382">
    <property type="entry name" value="AAA"/>
    <property type="match status" value="1"/>
</dbReference>
<dbReference type="Gene3D" id="3.40.50.300">
    <property type="entry name" value="P-loop containing nucleotide triphosphate hydrolases"/>
    <property type="match status" value="1"/>
</dbReference>
<dbReference type="InterPro" id="IPR027417">
    <property type="entry name" value="P-loop_NTPase"/>
</dbReference>
<dbReference type="InterPro" id="IPR050153">
    <property type="entry name" value="Metal_Ion_Import_ABC"/>
</dbReference>
<dbReference type="OrthoDB" id="24644at2157"/>
<evidence type="ECO:0000256" key="1">
    <source>
        <dbReference type="ARBA" id="ARBA00022448"/>
    </source>
</evidence>
<name>A0A8J7RGB9_METVO</name>
<dbReference type="SUPFAM" id="SSF52540">
    <property type="entry name" value="P-loop containing nucleoside triphosphate hydrolases"/>
    <property type="match status" value="1"/>
</dbReference>
<dbReference type="InterPro" id="IPR003439">
    <property type="entry name" value="ABC_transporter-like_ATP-bd"/>
</dbReference>
<accession>A0A8J7RGB9</accession>
<evidence type="ECO:0000313" key="6">
    <source>
        <dbReference type="Proteomes" id="UP000740329"/>
    </source>
</evidence>
<dbReference type="CDD" id="cd03214">
    <property type="entry name" value="ABC_Iron-Siderophores_B12_Hemin"/>
    <property type="match status" value="1"/>
</dbReference>
<dbReference type="FunFam" id="3.40.50.300:FF:000134">
    <property type="entry name" value="Iron-enterobactin ABC transporter ATP-binding protein"/>
    <property type="match status" value="1"/>
</dbReference>
<evidence type="ECO:0000256" key="3">
    <source>
        <dbReference type="ARBA" id="ARBA00022840"/>
    </source>
</evidence>
<dbReference type="EMBL" id="JAGGMV010000001">
    <property type="protein sequence ID" value="MBP2201337.1"/>
    <property type="molecule type" value="Genomic_DNA"/>
</dbReference>
<gene>
    <name evidence="5" type="ORF">J3E07_000735</name>
</gene>
<proteinExistence type="predicted"/>
<dbReference type="PANTHER" id="PTHR42734">
    <property type="entry name" value="METAL TRANSPORT SYSTEM ATP-BINDING PROTEIN TM_0124-RELATED"/>
    <property type="match status" value="1"/>
</dbReference>
<evidence type="ECO:0000313" key="5">
    <source>
        <dbReference type="EMBL" id="MBP2201337.1"/>
    </source>
</evidence>
<dbReference type="Proteomes" id="UP000740329">
    <property type="component" value="Unassembled WGS sequence"/>
</dbReference>
<evidence type="ECO:0000256" key="2">
    <source>
        <dbReference type="ARBA" id="ARBA00022741"/>
    </source>
</evidence>
<evidence type="ECO:0000259" key="4">
    <source>
        <dbReference type="PROSITE" id="PS50893"/>
    </source>
</evidence>